<sequence>MSFLPKIVEDFKRLKNRLVMFSAKDNENVLVASPLLWIEADTPCHSEPCGLRAPTSLYPCRKCYVHLQRSMPNLQSSLYYTDAPLTGNALTASDLCFANRATDALLELQSFDPSTDTPVEVLHNILLEVAKYLVNDLVKVVLKKNPNQMARLSKALKDYENSQGMQLQALFKNCIIMTLPVKSKDIIHISQSPRFTCSHICPTIYEDLELLYTTTPKKVSKDKMRENYSNSTAEFLKENFNNNVKNILFSELRDFADNNNTDDITEKVLCDNTFAVFMLKESRD</sequence>
<accession>A0ABR3ALQ7</accession>
<name>A0ABR3ALQ7_PHYBL</name>
<proteinExistence type="predicted"/>
<organism evidence="1 2">
    <name type="scientific">Phycomyces blakesleeanus</name>
    <dbReference type="NCBI Taxonomy" id="4837"/>
    <lineage>
        <taxon>Eukaryota</taxon>
        <taxon>Fungi</taxon>
        <taxon>Fungi incertae sedis</taxon>
        <taxon>Mucoromycota</taxon>
        <taxon>Mucoromycotina</taxon>
        <taxon>Mucoromycetes</taxon>
        <taxon>Mucorales</taxon>
        <taxon>Phycomycetaceae</taxon>
        <taxon>Phycomyces</taxon>
    </lineage>
</organism>
<protein>
    <submittedName>
        <fullName evidence="1">Uncharacterized protein</fullName>
    </submittedName>
</protein>
<gene>
    <name evidence="1" type="ORF">J3Q64DRAFT_1825094</name>
</gene>
<comment type="caution">
    <text evidence="1">The sequence shown here is derived from an EMBL/GenBank/DDBJ whole genome shotgun (WGS) entry which is preliminary data.</text>
</comment>
<dbReference type="EMBL" id="JBCLYO010000027">
    <property type="protein sequence ID" value="KAL0077478.1"/>
    <property type="molecule type" value="Genomic_DNA"/>
</dbReference>
<dbReference type="Proteomes" id="UP001448207">
    <property type="component" value="Unassembled WGS sequence"/>
</dbReference>
<evidence type="ECO:0000313" key="1">
    <source>
        <dbReference type="EMBL" id="KAL0077478.1"/>
    </source>
</evidence>
<evidence type="ECO:0000313" key="2">
    <source>
        <dbReference type="Proteomes" id="UP001448207"/>
    </source>
</evidence>
<keyword evidence="2" id="KW-1185">Reference proteome</keyword>
<reference evidence="1 2" key="1">
    <citation type="submission" date="2024-04" db="EMBL/GenBank/DDBJ databases">
        <title>Symmetric and asymmetric DNA N6-adenine methylation regulates different biological responses in Mucorales.</title>
        <authorList>
            <consortium name="Lawrence Berkeley National Laboratory"/>
            <person name="Lax C."/>
            <person name="Mondo S.J."/>
            <person name="Osorio-Concepcion M."/>
            <person name="Muszewska A."/>
            <person name="Corrochano-Luque M."/>
            <person name="Gutierrez G."/>
            <person name="Riley R."/>
            <person name="Lipzen A."/>
            <person name="Guo J."/>
            <person name="Hundley H."/>
            <person name="Amirebrahimi M."/>
            <person name="Ng V."/>
            <person name="Lorenzo-Gutierrez D."/>
            <person name="Binder U."/>
            <person name="Yang J."/>
            <person name="Song Y."/>
            <person name="Canovas D."/>
            <person name="Navarro E."/>
            <person name="Freitag M."/>
            <person name="Gabaldon T."/>
            <person name="Grigoriev I.V."/>
            <person name="Corrochano L.M."/>
            <person name="Nicolas F.E."/>
            <person name="Garre V."/>
        </authorList>
    </citation>
    <scope>NUCLEOTIDE SEQUENCE [LARGE SCALE GENOMIC DNA]</scope>
    <source>
        <strain evidence="1 2">L51</strain>
    </source>
</reference>